<dbReference type="Proteomes" id="UP000010473">
    <property type="component" value="Chromosome"/>
</dbReference>
<dbReference type="eggNOG" id="ENOG5032YVA">
    <property type="taxonomic scope" value="Bacteria"/>
</dbReference>
<dbReference type="InterPro" id="IPR021331">
    <property type="entry name" value="Hva1_TUDOR"/>
</dbReference>
<dbReference type="AlphaFoldDB" id="K9XW34"/>
<dbReference type="EMBL" id="CP003653">
    <property type="protein sequence ID" value="AFZ35877.1"/>
    <property type="molecule type" value="Genomic_DNA"/>
</dbReference>
<organism evidence="2 3">
    <name type="scientific">Stanieria cyanosphaera (strain ATCC 29371 / PCC 7437)</name>
    <dbReference type="NCBI Taxonomy" id="111780"/>
    <lineage>
        <taxon>Bacteria</taxon>
        <taxon>Bacillati</taxon>
        <taxon>Cyanobacteriota</taxon>
        <taxon>Cyanophyceae</taxon>
        <taxon>Pleurocapsales</taxon>
        <taxon>Dermocarpellaceae</taxon>
        <taxon>Stanieria</taxon>
    </lineage>
</organism>
<proteinExistence type="predicted"/>
<feature type="domain" description="Hypervirulence associated protein TUDOR" evidence="1">
    <location>
        <begin position="9"/>
        <end position="70"/>
    </location>
</feature>
<keyword evidence="3" id="KW-1185">Reference proteome</keyword>
<gene>
    <name evidence="2" type="ordered locus">Sta7437_2336</name>
</gene>
<dbReference type="KEGG" id="scs:Sta7437_2336"/>
<evidence type="ECO:0000259" key="1">
    <source>
        <dbReference type="Pfam" id="PF11160"/>
    </source>
</evidence>
<dbReference type="RefSeq" id="WP_015193545.1">
    <property type="nucleotide sequence ID" value="NC_019748.1"/>
</dbReference>
<dbReference type="STRING" id="111780.Sta7437_2336"/>
<protein>
    <recommendedName>
        <fullName evidence="1">Hypervirulence associated protein TUDOR domain-containing protein</fullName>
    </recommendedName>
</protein>
<accession>K9XW34</accession>
<evidence type="ECO:0000313" key="3">
    <source>
        <dbReference type="Proteomes" id="UP000010473"/>
    </source>
</evidence>
<dbReference type="HOGENOM" id="CLU_180079_0_0_3"/>
<dbReference type="OrthoDB" id="283968at2"/>
<sequence length="75" mass="8487">MGEKQIRKGSSVTWQWGKGTAEGKVQEIFREKITKTIKGSEVTRDGSRKNPAYLIKQEDGTEVLKLRNELNHGDV</sequence>
<dbReference type="PATRIC" id="fig|111780.3.peg.2434"/>
<dbReference type="Pfam" id="PF11160">
    <property type="entry name" value="Hva1_TUDOR"/>
    <property type="match status" value="1"/>
</dbReference>
<reference evidence="3" key="1">
    <citation type="journal article" date="2013" name="Proc. Natl. Acad. Sci. U.S.A.">
        <title>Improving the coverage of the cyanobacterial phylum using diversity-driven genome sequencing.</title>
        <authorList>
            <person name="Shih P.M."/>
            <person name="Wu D."/>
            <person name="Latifi A."/>
            <person name="Axen S.D."/>
            <person name="Fewer D.P."/>
            <person name="Talla E."/>
            <person name="Calteau A."/>
            <person name="Cai F."/>
            <person name="Tandeau de Marsac N."/>
            <person name="Rippka R."/>
            <person name="Herdman M."/>
            <person name="Sivonen K."/>
            <person name="Coursin T."/>
            <person name="Laurent T."/>
            <person name="Goodwin L."/>
            <person name="Nolan M."/>
            <person name="Davenport K.W."/>
            <person name="Han C.S."/>
            <person name="Rubin E.M."/>
            <person name="Eisen J.A."/>
            <person name="Woyke T."/>
            <person name="Gugger M."/>
            <person name="Kerfeld C.A."/>
        </authorList>
    </citation>
    <scope>NUCLEOTIDE SEQUENCE [LARGE SCALE GENOMIC DNA]</scope>
    <source>
        <strain evidence="3">ATCC 29371 / PCC 7437</strain>
    </source>
</reference>
<name>K9XW34_STAC7</name>
<evidence type="ECO:0000313" key="2">
    <source>
        <dbReference type="EMBL" id="AFZ35877.1"/>
    </source>
</evidence>